<evidence type="ECO:0000313" key="1">
    <source>
        <dbReference type="EMBL" id="KAK8841541.1"/>
    </source>
</evidence>
<accession>A0ABR2H5U8</accession>
<keyword evidence="2" id="KW-1185">Reference proteome</keyword>
<dbReference type="InterPro" id="IPR053139">
    <property type="entry name" value="Surface_bspA-like"/>
</dbReference>
<dbReference type="Proteomes" id="UP001470230">
    <property type="component" value="Unassembled WGS sequence"/>
</dbReference>
<dbReference type="EMBL" id="JAPFFF010000041">
    <property type="protein sequence ID" value="KAK8841541.1"/>
    <property type="molecule type" value="Genomic_DNA"/>
</dbReference>
<dbReference type="InterPro" id="IPR032675">
    <property type="entry name" value="LRR_dom_sf"/>
</dbReference>
<proteinExistence type="predicted"/>
<reference evidence="1 2" key="1">
    <citation type="submission" date="2024-04" db="EMBL/GenBank/DDBJ databases">
        <title>Tritrichomonas musculus Genome.</title>
        <authorList>
            <person name="Alves-Ferreira E."/>
            <person name="Grigg M."/>
            <person name="Lorenzi H."/>
            <person name="Galac M."/>
        </authorList>
    </citation>
    <scope>NUCLEOTIDE SEQUENCE [LARGE SCALE GENOMIC DNA]</scope>
    <source>
        <strain evidence="1 2">EAF2021</strain>
    </source>
</reference>
<comment type="caution">
    <text evidence="1">The sequence shown here is derived from an EMBL/GenBank/DDBJ whole genome shotgun (WGS) entry which is preliminary data.</text>
</comment>
<dbReference type="SUPFAM" id="SSF48403">
    <property type="entry name" value="Ankyrin repeat"/>
    <property type="match status" value="1"/>
</dbReference>
<protein>
    <submittedName>
        <fullName evidence="1">Uncharacterized protein</fullName>
    </submittedName>
</protein>
<dbReference type="SUPFAM" id="SSF52058">
    <property type="entry name" value="L domain-like"/>
    <property type="match status" value="2"/>
</dbReference>
<dbReference type="PANTHER" id="PTHR45661:SF3">
    <property type="entry name" value="IG-LIKE DOMAIN-CONTAINING PROTEIN"/>
    <property type="match status" value="1"/>
</dbReference>
<evidence type="ECO:0000313" key="2">
    <source>
        <dbReference type="Proteomes" id="UP001470230"/>
    </source>
</evidence>
<sequence>MQDYIEKEKEVQTILLEFIDGDIDHQTFFSKLEKFQLPNNYYEFKTFLYILLNISNNHFRLPTLFTKIEQIILFFKTNILQLFTNFEIFHIFFSNNRILLFLIEEEILKIDESIFKKMNNKNFRNYFLPELYQFSDQINSEEIDQSTFFKNRKNGENESFLCEMIRNDSVVDFITYVNQANLQLSSQINSSIFETNQFLIDKNPTLIEYSAFFGSNQIFRYLFNSGVRLYSMLWLYAIHGRNPEIIHFLEEYEIRPDIKAIKESMKCFHNEITEYFLDNYSDTLPIDDNLFSSNVKCYNFQYFPQSFFSNQKTFYYLCKSDNYFLVETLLKERPNIDININVNNLNKNTMRKYISTPINAAATKMNWEIFDLLLSQENIKICDNCFRNCDTLTKISIPSFITSISRYAFKNCVSLVEISIPSSVKHIGYCAFQGCKSLEKISIPYHITEIDDFTFYDCSSLTQISIPPHVTRIGQFAFYGCSSLTQISLPYSLNKIDLSAFSKCTRLEKILFTNKTANKLSLCGCNSLPRVFSKEMDLEFPQFLIETNEKCGPFDLNTKLTCKSNLDSIKLTFCGTSMLPKVSIPPQKKSFNNNFCFFQTSLIYPSFSKVIFNMDAFYCCSVLKEITIPSSVDSICNEAFKNCSLLEKVVFEKDSSLSNIGEYAFHRCTSLKEISLPPLISSIKRGCFAGCSKLTKISIPDNVNEIDCFAFNGCTSLADIKLPLNLFRINKCAFKNCQSLKEIVIPENVRIIENYAFYGCKSLSQAIVFSSNNKSSKILSKKIDCLLILFRCYYPKMTINNYINNFHFPPNILVIQITKKPSETLFYLDE</sequence>
<gene>
    <name evidence="1" type="ORF">M9Y10_027163</name>
</gene>
<organism evidence="1 2">
    <name type="scientific">Tritrichomonas musculus</name>
    <dbReference type="NCBI Taxonomy" id="1915356"/>
    <lineage>
        <taxon>Eukaryota</taxon>
        <taxon>Metamonada</taxon>
        <taxon>Parabasalia</taxon>
        <taxon>Tritrichomonadida</taxon>
        <taxon>Tritrichomonadidae</taxon>
        <taxon>Tritrichomonas</taxon>
    </lineage>
</organism>
<dbReference type="InterPro" id="IPR036770">
    <property type="entry name" value="Ankyrin_rpt-contain_sf"/>
</dbReference>
<dbReference type="PANTHER" id="PTHR45661">
    <property type="entry name" value="SURFACE ANTIGEN"/>
    <property type="match status" value="1"/>
</dbReference>
<dbReference type="Gene3D" id="3.80.10.10">
    <property type="entry name" value="Ribonuclease Inhibitor"/>
    <property type="match status" value="4"/>
</dbReference>
<dbReference type="Pfam" id="PF13306">
    <property type="entry name" value="LRR_5"/>
    <property type="match status" value="3"/>
</dbReference>
<name>A0ABR2H5U8_9EUKA</name>
<dbReference type="InterPro" id="IPR026906">
    <property type="entry name" value="LRR_5"/>
</dbReference>